<feature type="region of interest" description="Disordered" evidence="1">
    <location>
        <begin position="265"/>
        <end position="370"/>
    </location>
</feature>
<feature type="compositionally biased region" description="Polar residues" evidence="1">
    <location>
        <begin position="288"/>
        <end position="301"/>
    </location>
</feature>
<dbReference type="STRING" id="292462.AWC05_13155"/>
<dbReference type="RefSeq" id="WP_085220628.1">
    <property type="nucleotide sequence ID" value="NZ_AP022576.1"/>
</dbReference>
<reference evidence="2 3" key="1">
    <citation type="submission" date="2016-01" db="EMBL/GenBank/DDBJ databases">
        <title>The new phylogeny of the genus Mycobacterium.</title>
        <authorList>
            <person name="Tarcisio F."/>
            <person name="Conor M."/>
            <person name="Antonella G."/>
            <person name="Elisabetta G."/>
            <person name="Giulia F.S."/>
            <person name="Sara T."/>
            <person name="Anna F."/>
            <person name="Clotilde B."/>
            <person name="Roberto B."/>
            <person name="Veronica D.S."/>
            <person name="Fabio R."/>
            <person name="Monica P."/>
            <person name="Olivier J."/>
            <person name="Enrico T."/>
            <person name="Nicola S."/>
        </authorList>
    </citation>
    <scope>NUCLEOTIDE SEQUENCE [LARGE SCALE GENOMIC DNA]</scope>
    <source>
        <strain evidence="2 3">DSM 44852</strain>
    </source>
</reference>
<feature type="region of interest" description="Disordered" evidence="1">
    <location>
        <begin position="182"/>
        <end position="243"/>
    </location>
</feature>
<comment type="caution">
    <text evidence="2">The sequence shown here is derived from an EMBL/GenBank/DDBJ whole genome shotgun (WGS) entry which is preliminary data.</text>
</comment>
<gene>
    <name evidence="2" type="ORF">AWC05_13155</name>
</gene>
<dbReference type="OrthoDB" id="4636484at2"/>
<dbReference type="EMBL" id="LQOV01000007">
    <property type="protein sequence ID" value="ORV54841.1"/>
    <property type="molecule type" value="Genomic_DNA"/>
</dbReference>
<feature type="compositionally biased region" description="Low complexity" evidence="1">
    <location>
        <begin position="341"/>
        <end position="353"/>
    </location>
</feature>
<name>A0A1X1UDH1_MYCFL</name>
<feature type="compositionally biased region" description="Low complexity" evidence="1">
    <location>
        <begin position="201"/>
        <end position="243"/>
    </location>
</feature>
<dbReference type="AlphaFoldDB" id="A0A1X1UDH1"/>
<proteinExistence type="predicted"/>
<accession>A0A1X1UDH1</accession>
<dbReference type="Proteomes" id="UP000193010">
    <property type="component" value="Unassembled WGS sequence"/>
</dbReference>
<evidence type="ECO:0000256" key="1">
    <source>
        <dbReference type="SAM" id="MobiDB-lite"/>
    </source>
</evidence>
<organism evidence="2 3">
    <name type="scientific">Mycobacterium florentinum</name>
    <dbReference type="NCBI Taxonomy" id="292462"/>
    <lineage>
        <taxon>Bacteria</taxon>
        <taxon>Bacillati</taxon>
        <taxon>Actinomycetota</taxon>
        <taxon>Actinomycetes</taxon>
        <taxon>Mycobacteriales</taxon>
        <taxon>Mycobacteriaceae</taxon>
        <taxon>Mycobacterium</taxon>
        <taxon>Mycobacterium simiae complex</taxon>
    </lineage>
</organism>
<keyword evidence="3" id="KW-1185">Reference proteome</keyword>
<protein>
    <recommendedName>
        <fullName evidence="4">Secretion protein EspK</fullName>
    </recommendedName>
</protein>
<evidence type="ECO:0000313" key="3">
    <source>
        <dbReference type="Proteomes" id="UP000193010"/>
    </source>
</evidence>
<feature type="compositionally biased region" description="Low complexity" evidence="1">
    <location>
        <begin position="302"/>
        <end position="319"/>
    </location>
</feature>
<sequence length="651" mass="67327">MSIVKPTGQYAEQMLEPNGWPQVDEDALYDRAQQYTRVLSDVTEVLQACRHQRIEVFEVGVWTGGAAGAAGDELGTRIDDLTTLQRRLARVIAWQRDIAGWVVRAKSEIGDNVELAHRQINDLENDAGLDDAARTDAINAVLSATHAANAGVVTDTAEQILASKQAQPPVHALRNLLSQQALPPEDESQASTPARPASVDPAPIAPALPSSSIPGVGQRLTAALPPLPEPASVSPSQGPASLSPAASVAASAAAMPGASGLRPAALHGSATAPNPHGGVRSDGVLSVRPSSGYSSPTQTDDTGTAALPMAPGAPMTPAAAGGGQSAGSGSRPPIGQASSGKASAVRPAAAAKPAPRHRAAVRKQSTETTSVPETVAVQLVSVSSARAARDAIADATVGNAARGTGSDGLRLARHVAAALNAPVAGSTPDMGFFWVTAVTTEGEIVVANSYGLAYIPDGVRLPEKVHMASADETIPAFERARWATYPVLAVQAWASHHNAELRAVIGTREQLADSDPGVAKIVLSPDDIPAGGEIQGRTRLEVVDPAAADRLAATPDRGLLELIPPAPVGNPPASQRAMLWLAVMQPLASKLAGRQAAHLRAMHAYAVHTQEVVLHRAHTAADPAAQRGNVAEWLYWNHLATRLDVPFAEAA</sequence>
<evidence type="ECO:0008006" key="4">
    <source>
        <dbReference type="Google" id="ProtNLM"/>
    </source>
</evidence>
<evidence type="ECO:0000313" key="2">
    <source>
        <dbReference type="EMBL" id="ORV54841.1"/>
    </source>
</evidence>